<dbReference type="InterPro" id="IPR036910">
    <property type="entry name" value="HMG_box_dom_sf"/>
</dbReference>
<reference evidence="2" key="1">
    <citation type="submission" date="2021-01" db="EMBL/GenBank/DDBJ databases">
        <authorList>
            <person name="Corre E."/>
            <person name="Pelletier E."/>
            <person name="Niang G."/>
            <person name="Scheremetjew M."/>
            <person name="Finn R."/>
            <person name="Kale V."/>
            <person name="Holt S."/>
            <person name="Cochrane G."/>
            <person name="Meng A."/>
            <person name="Brown T."/>
            <person name="Cohen L."/>
        </authorList>
    </citation>
    <scope>NUCLEOTIDE SEQUENCE</scope>
    <source>
        <strain evidence="2">CCMP3105</strain>
    </source>
</reference>
<feature type="region of interest" description="Disordered" evidence="1">
    <location>
        <begin position="209"/>
        <end position="233"/>
    </location>
</feature>
<feature type="compositionally biased region" description="Basic and acidic residues" evidence="1">
    <location>
        <begin position="88"/>
        <end position="103"/>
    </location>
</feature>
<protein>
    <submittedName>
        <fullName evidence="2">Uncharacterized protein</fullName>
    </submittedName>
</protein>
<name>A0A7S4QJD6_9DINO</name>
<sequence length="269" mass="28597">MGEAPAAGPGAAGSGGAGQPPAAGPVAADSGGVSASTPAGKGSPGGGAPKWRGTALGLFIEHRRSEHAANGVSVPLMVLQQEWRRLPDAEKQEFESRASERRGVTSVESTADILRRQQEQRSAVRPIDPNEAPAAKRSRAATSKAQQLPPAVPRPSFPVREALPGRPVERRRREVAETLRAQTEGRGGQITVASSHRVDLTELNRRLSAPRLSCDWQSAGQEEEDEDQVGPRLEVELPAEREARGFLRQELSRRVSSARVQSLVQAGAG</sequence>
<feature type="compositionally biased region" description="Low complexity" evidence="1">
    <location>
        <begin position="19"/>
        <end position="41"/>
    </location>
</feature>
<dbReference type="SUPFAM" id="SSF47095">
    <property type="entry name" value="HMG-box"/>
    <property type="match status" value="1"/>
</dbReference>
<evidence type="ECO:0000256" key="1">
    <source>
        <dbReference type="SAM" id="MobiDB-lite"/>
    </source>
</evidence>
<gene>
    <name evidence="2" type="ORF">AMON00008_LOCUS21421</name>
</gene>
<dbReference type="Gene3D" id="1.10.30.10">
    <property type="entry name" value="High mobility group box domain"/>
    <property type="match status" value="1"/>
</dbReference>
<proteinExistence type="predicted"/>
<dbReference type="AlphaFoldDB" id="A0A7S4QJD6"/>
<feature type="region of interest" description="Disordered" evidence="1">
    <location>
        <begin position="88"/>
        <end position="172"/>
    </location>
</feature>
<evidence type="ECO:0000313" key="2">
    <source>
        <dbReference type="EMBL" id="CAE4585526.1"/>
    </source>
</evidence>
<feature type="region of interest" description="Disordered" evidence="1">
    <location>
        <begin position="1"/>
        <end position="52"/>
    </location>
</feature>
<feature type="compositionally biased region" description="Low complexity" evidence="1">
    <location>
        <begin position="132"/>
        <end position="145"/>
    </location>
</feature>
<accession>A0A7S4QJD6</accession>
<dbReference type="EMBL" id="HBNR01031356">
    <property type="protein sequence ID" value="CAE4585526.1"/>
    <property type="molecule type" value="Transcribed_RNA"/>
</dbReference>
<dbReference type="CDD" id="cd00084">
    <property type="entry name" value="HMG-box_SF"/>
    <property type="match status" value="1"/>
</dbReference>
<organism evidence="2">
    <name type="scientific">Alexandrium monilatum</name>
    <dbReference type="NCBI Taxonomy" id="311494"/>
    <lineage>
        <taxon>Eukaryota</taxon>
        <taxon>Sar</taxon>
        <taxon>Alveolata</taxon>
        <taxon>Dinophyceae</taxon>
        <taxon>Gonyaulacales</taxon>
        <taxon>Pyrocystaceae</taxon>
        <taxon>Alexandrium</taxon>
    </lineage>
</organism>